<reference evidence="1 2" key="1">
    <citation type="journal article" date="2016" name="Nat. Commun.">
        <title>Thousands of microbial genomes shed light on interconnected biogeochemical processes in an aquifer system.</title>
        <authorList>
            <person name="Anantharaman K."/>
            <person name="Brown C.T."/>
            <person name="Hug L.A."/>
            <person name="Sharon I."/>
            <person name="Castelle C.J."/>
            <person name="Probst A.J."/>
            <person name="Thomas B.C."/>
            <person name="Singh A."/>
            <person name="Wilkins M.J."/>
            <person name="Karaoz U."/>
            <person name="Brodie E.L."/>
            <person name="Williams K.H."/>
            <person name="Hubbard S.S."/>
            <person name="Banfield J.F."/>
        </authorList>
    </citation>
    <scope>NUCLEOTIDE SEQUENCE [LARGE SCALE GENOMIC DNA]</scope>
</reference>
<dbReference type="Gene3D" id="3.40.50.150">
    <property type="entry name" value="Vaccinia Virus protein VP39"/>
    <property type="match status" value="1"/>
</dbReference>
<dbReference type="EMBL" id="MGLG01000037">
    <property type="protein sequence ID" value="OGN40937.1"/>
    <property type="molecule type" value="Genomic_DNA"/>
</dbReference>
<dbReference type="Pfam" id="PF13489">
    <property type="entry name" value="Methyltransf_23"/>
    <property type="match status" value="1"/>
</dbReference>
<protein>
    <submittedName>
        <fullName evidence="1">Uncharacterized protein</fullName>
    </submittedName>
</protein>
<dbReference type="GO" id="GO:0008757">
    <property type="term" value="F:S-adenosylmethionine-dependent methyltransferase activity"/>
    <property type="evidence" value="ECO:0007669"/>
    <property type="project" value="InterPro"/>
</dbReference>
<proteinExistence type="predicted"/>
<sequence>MKTTQTLYRGGGDTERLYLRNLTFTLKNGVRVVVKKSRIATSALEMERVISRHHSRYNLVGVFCRPGIKVMDVPCGSGYASSFLRTFGVTYLGVDIDQATIAYANKIYGDKKTKFKFGDLTTPNFGSNQFDVISCIEGLEHIERKYQSPLIAAFKKALKPNGILVITSPENPSGKSGVSQHNPDHLWELTGTDFLKILKKHFGANRVECFTQDTSLTTGVTTINYFGICHNKQIINK</sequence>
<evidence type="ECO:0000313" key="2">
    <source>
        <dbReference type="Proteomes" id="UP000178043"/>
    </source>
</evidence>
<organism evidence="1 2">
    <name type="scientific">Candidatus Yanofskybacteria bacterium RIFOXYD1_FULL_42_10</name>
    <dbReference type="NCBI Taxonomy" id="1802718"/>
    <lineage>
        <taxon>Bacteria</taxon>
        <taxon>Candidatus Yanofskyibacteriota</taxon>
    </lineage>
</organism>
<gene>
    <name evidence="1" type="ORF">A2606_03610</name>
</gene>
<dbReference type="CDD" id="cd02440">
    <property type="entry name" value="AdoMet_MTases"/>
    <property type="match status" value="1"/>
</dbReference>
<dbReference type="PANTHER" id="PTHR43861:SF6">
    <property type="entry name" value="METHYLTRANSFERASE TYPE 11"/>
    <property type="match status" value="1"/>
</dbReference>
<name>A0A1F8HTN0_9BACT</name>
<dbReference type="InterPro" id="IPR029063">
    <property type="entry name" value="SAM-dependent_MTases_sf"/>
</dbReference>
<evidence type="ECO:0000313" key="1">
    <source>
        <dbReference type="EMBL" id="OGN40937.1"/>
    </source>
</evidence>
<accession>A0A1F8HTN0</accession>
<dbReference type="AlphaFoldDB" id="A0A1F8HTN0"/>
<dbReference type="Proteomes" id="UP000178043">
    <property type="component" value="Unassembled WGS sequence"/>
</dbReference>
<dbReference type="PANTHER" id="PTHR43861">
    <property type="entry name" value="TRANS-ACONITATE 2-METHYLTRANSFERASE-RELATED"/>
    <property type="match status" value="1"/>
</dbReference>
<dbReference type="SUPFAM" id="SSF53335">
    <property type="entry name" value="S-adenosyl-L-methionine-dependent methyltransferases"/>
    <property type="match status" value="1"/>
</dbReference>
<comment type="caution">
    <text evidence="1">The sequence shown here is derived from an EMBL/GenBank/DDBJ whole genome shotgun (WGS) entry which is preliminary data.</text>
</comment>